<sequence>MGSVEGTPDVVAGLELDRTSPVPLYRQVARYLEQGIASGRLPPGTRLDNEVALADSLGLSRPTLRQAMRYLVEKGLIVRRRGAGTRVGQPLVLPAPEPTSSFDELVRADQDPVTRVLSLDVGPVDPEIARALAIPEGMDAVTVVRLRSAGSAPIARLTNWLRVGLLELGTEELERTGLYALIRSSGIVLHSAKQVIGARAATESEADLLDEQVGGVLLTMERTSYDRYGTPVEFGRHVYVAGRYSFEMSLLTP</sequence>
<name>A0ABU8E8Z7_9ACTN</name>
<keyword evidence="3" id="KW-0804">Transcription</keyword>
<dbReference type="SMART" id="SM00866">
    <property type="entry name" value="UTRA"/>
    <property type="match status" value="1"/>
</dbReference>
<dbReference type="Proteomes" id="UP001373496">
    <property type="component" value="Unassembled WGS sequence"/>
</dbReference>
<dbReference type="CDD" id="cd07377">
    <property type="entry name" value="WHTH_GntR"/>
    <property type="match status" value="1"/>
</dbReference>
<evidence type="ECO:0000256" key="1">
    <source>
        <dbReference type="ARBA" id="ARBA00023015"/>
    </source>
</evidence>
<accession>A0ABU8E8Z7</accession>
<evidence type="ECO:0000313" key="6">
    <source>
        <dbReference type="Proteomes" id="UP001373496"/>
    </source>
</evidence>
<gene>
    <name evidence="5" type="ORF">UXQ13_16485</name>
</gene>
<keyword evidence="1" id="KW-0805">Transcription regulation</keyword>
<feature type="domain" description="HTH gntR-type" evidence="4">
    <location>
        <begin position="22"/>
        <end position="90"/>
    </location>
</feature>
<dbReference type="InterPro" id="IPR011663">
    <property type="entry name" value="UTRA"/>
</dbReference>
<dbReference type="InterPro" id="IPR000524">
    <property type="entry name" value="Tscrpt_reg_HTH_GntR"/>
</dbReference>
<evidence type="ECO:0000256" key="2">
    <source>
        <dbReference type="ARBA" id="ARBA00023125"/>
    </source>
</evidence>
<organism evidence="5 6">
    <name type="scientific">Klenkia terrae</name>
    <dbReference type="NCBI Taxonomy" id="1052259"/>
    <lineage>
        <taxon>Bacteria</taxon>
        <taxon>Bacillati</taxon>
        <taxon>Actinomycetota</taxon>
        <taxon>Actinomycetes</taxon>
        <taxon>Geodermatophilales</taxon>
        <taxon>Geodermatophilaceae</taxon>
        <taxon>Klenkia</taxon>
    </lineage>
</organism>
<dbReference type="PANTHER" id="PTHR44846">
    <property type="entry name" value="MANNOSYL-D-GLYCERATE TRANSPORT/METABOLISM SYSTEM REPRESSOR MNGR-RELATED"/>
    <property type="match status" value="1"/>
</dbReference>
<dbReference type="Gene3D" id="1.10.10.10">
    <property type="entry name" value="Winged helix-like DNA-binding domain superfamily/Winged helix DNA-binding domain"/>
    <property type="match status" value="1"/>
</dbReference>
<dbReference type="PANTHER" id="PTHR44846:SF17">
    <property type="entry name" value="GNTR-FAMILY TRANSCRIPTIONAL REGULATOR"/>
    <property type="match status" value="1"/>
</dbReference>
<dbReference type="InterPro" id="IPR036388">
    <property type="entry name" value="WH-like_DNA-bd_sf"/>
</dbReference>
<dbReference type="Gene3D" id="3.40.1410.10">
    <property type="entry name" value="Chorismate lyase-like"/>
    <property type="match status" value="1"/>
</dbReference>
<dbReference type="Pfam" id="PF00392">
    <property type="entry name" value="GntR"/>
    <property type="match status" value="1"/>
</dbReference>
<keyword evidence="2" id="KW-0238">DNA-binding</keyword>
<dbReference type="SUPFAM" id="SSF46785">
    <property type="entry name" value="Winged helix' DNA-binding domain"/>
    <property type="match status" value="1"/>
</dbReference>
<dbReference type="InterPro" id="IPR050679">
    <property type="entry name" value="Bact_HTH_transcr_reg"/>
</dbReference>
<dbReference type="RefSeq" id="WP_225233167.1">
    <property type="nucleotide sequence ID" value="NZ_JBAPLV010000019.1"/>
</dbReference>
<dbReference type="SUPFAM" id="SSF64288">
    <property type="entry name" value="Chorismate lyase-like"/>
    <property type="match status" value="1"/>
</dbReference>
<dbReference type="Pfam" id="PF07702">
    <property type="entry name" value="UTRA"/>
    <property type="match status" value="1"/>
</dbReference>
<comment type="caution">
    <text evidence="5">The sequence shown here is derived from an EMBL/GenBank/DDBJ whole genome shotgun (WGS) entry which is preliminary data.</text>
</comment>
<dbReference type="InterPro" id="IPR028978">
    <property type="entry name" value="Chorismate_lyase_/UTRA_dom_sf"/>
</dbReference>
<proteinExistence type="predicted"/>
<dbReference type="InterPro" id="IPR036390">
    <property type="entry name" value="WH_DNA-bd_sf"/>
</dbReference>
<evidence type="ECO:0000259" key="4">
    <source>
        <dbReference type="PROSITE" id="PS50949"/>
    </source>
</evidence>
<dbReference type="PROSITE" id="PS50949">
    <property type="entry name" value="HTH_GNTR"/>
    <property type="match status" value="1"/>
</dbReference>
<evidence type="ECO:0000256" key="3">
    <source>
        <dbReference type="ARBA" id="ARBA00023163"/>
    </source>
</evidence>
<evidence type="ECO:0000313" key="5">
    <source>
        <dbReference type="EMBL" id="MEI4280070.1"/>
    </source>
</evidence>
<dbReference type="SMART" id="SM00345">
    <property type="entry name" value="HTH_GNTR"/>
    <property type="match status" value="1"/>
</dbReference>
<protein>
    <submittedName>
        <fullName evidence="5">GntR family transcriptional regulator</fullName>
    </submittedName>
</protein>
<dbReference type="EMBL" id="JBAPLV010000019">
    <property type="protein sequence ID" value="MEI4280070.1"/>
    <property type="molecule type" value="Genomic_DNA"/>
</dbReference>
<reference evidence="5 6" key="1">
    <citation type="submission" date="2024-03" db="EMBL/GenBank/DDBJ databases">
        <title>Draft genome sequence of Klenkia terrae.</title>
        <authorList>
            <person name="Duangmal K."/>
            <person name="Chantavorakit T."/>
        </authorList>
    </citation>
    <scope>NUCLEOTIDE SEQUENCE [LARGE SCALE GENOMIC DNA]</scope>
    <source>
        <strain evidence="5 6">JCM 17786</strain>
    </source>
</reference>
<keyword evidence="6" id="KW-1185">Reference proteome</keyword>
<dbReference type="PRINTS" id="PR00035">
    <property type="entry name" value="HTHGNTR"/>
</dbReference>